<dbReference type="AlphaFoldDB" id="A0A5E4PW01"/>
<proteinExistence type="predicted"/>
<organism evidence="1 2">
    <name type="scientific">Leptidea sinapis</name>
    <dbReference type="NCBI Taxonomy" id="189913"/>
    <lineage>
        <taxon>Eukaryota</taxon>
        <taxon>Metazoa</taxon>
        <taxon>Ecdysozoa</taxon>
        <taxon>Arthropoda</taxon>
        <taxon>Hexapoda</taxon>
        <taxon>Insecta</taxon>
        <taxon>Pterygota</taxon>
        <taxon>Neoptera</taxon>
        <taxon>Endopterygota</taxon>
        <taxon>Lepidoptera</taxon>
        <taxon>Glossata</taxon>
        <taxon>Ditrysia</taxon>
        <taxon>Papilionoidea</taxon>
        <taxon>Pieridae</taxon>
        <taxon>Dismorphiinae</taxon>
        <taxon>Leptidea</taxon>
    </lineage>
</organism>
<gene>
    <name evidence="1" type="ORF">LSINAPIS_LOCUS2311</name>
</gene>
<reference evidence="1 2" key="1">
    <citation type="submission" date="2017-07" db="EMBL/GenBank/DDBJ databases">
        <authorList>
            <person name="Talla V."/>
            <person name="Backstrom N."/>
        </authorList>
    </citation>
    <scope>NUCLEOTIDE SEQUENCE [LARGE SCALE GENOMIC DNA]</scope>
</reference>
<dbReference type="EMBL" id="FZQP02000449">
    <property type="protein sequence ID" value="VVC89099.1"/>
    <property type="molecule type" value="Genomic_DNA"/>
</dbReference>
<dbReference type="Proteomes" id="UP000324832">
    <property type="component" value="Unassembled WGS sequence"/>
</dbReference>
<evidence type="ECO:0000313" key="1">
    <source>
        <dbReference type="EMBL" id="VVC89099.1"/>
    </source>
</evidence>
<keyword evidence="2" id="KW-1185">Reference proteome</keyword>
<sequence length="88" mass="10037">MACPGLSVHMATSCNVDSTPVYVTQYRYIHTDIARHRDFIYILWFYDLSPKETCDAGKAGKETCGADYSPKIGKFLRKKIYSEKSFSL</sequence>
<evidence type="ECO:0000313" key="2">
    <source>
        <dbReference type="Proteomes" id="UP000324832"/>
    </source>
</evidence>
<name>A0A5E4PW01_9NEOP</name>
<protein>
    <submittedName>
        <fullName evidence="1">Uncharacterized protein</fullName>
    </submittedName>
</protein>
<accession>A0A5E4PW01</accession>